<keyword evidence="4" id="KW-1185">Reference proteome</keyword>
<dbReference type="PANTHER" id="PTHR42693">
    <property type="entry name" value="ARYLSULFATASE FAMILY MEMBER"/>
    <property type="match status" value="1"/>
</dbReference>
<comment type="caution">
    <text evidence="3">The sequence shown here is derived from an EMBL/GenBank/DDBJ whole genome shotgun (WGS) entry which is preliminary data.</text>
</comment>
<dbReference type="PANTHER" id="PTHR42693:SF33">
    <property type="entry name" value="ARYLSULFATASE"/>
    <property type="match status" value="1"/>
</dbReference>
<name>A0ABP8KIK0_9BACT</name>
<dbReference type="Gene3D" id="3.30.1120.10">
    <property type="match status" value="1"/>
</dbReference>
<dbReference type="Pfam" id="PF00884">
    <property type="entry name" value="Sulfatase"/>
    <property type="match status" value="1"/>
</dbReference>
<proteinExistence type="inferred from homology"/>
<dbReference type="InterPro" id="IPR000917">
    <property type="entry name" value="Sulfatase_N"/>
</dbReference>
<dbReference type="Gene3D" id="3.40.720.10">
    <property type="entry name" value="Alkaline Phosphatase, subunit A"/>
    <property type="match status" value="1"/>
</dbReference>
<evidence type="ECO:0000256" key="1">
    <source>
        <dbReference type="ARBA" id="ARBA00008779"/>
    </source>
</evidence>
<dbReference type="InterPro" id="IPR017850">
    <property type="entry name" value="Alkaline_phosphatase_core_sf"/>
</dbReference>
<gene>
    <name evidence="3" type="ORF">GCM10023187_28440</name>
</gene>
<evidence type="ECO:0000259" key="2">
    <source>
        <dbReference type="Pfam" id="PF00884"/>
    </source>
</evidence>
<comment type="similarity">
    <text evidence="1">Belongs to the sulfatase family.</text>
</comment>
<evidence type="ECO:0000313" key="3">
    <source>
        <dbReference type="EMBL" id="GAA4407603.1"/>
    </source>
</evidence>
<sequence>MSLQRFWLMITGIGAGIALLQGYGAGSQAAHPSFGTTAIRRTQPPNIILILVDDMGIGDVSCYRHTASSLPPTPNIDRLAAEGIRFTNYYSAAPICSPSRVALTTGLVAGKWNITSFLAERKHNRTCEQADFLDVSAPSVARQLKTAGYATAHFGKWHMGGGRDVANAPGINQYGFDEYASTWESPDPDPLLTSTDWIWAKTDSIKRWNRTAYFVDKTLEFLKRNPGKPCYINLWPDDVHTPWVPDETTLADHPKGTEKPREFRLVLAELDKQIGRLMTGLQTLGIDQNTLVVFTSDNGALPTFEGDRSGIYRGSKLSLYEGGIRMPFIVRYPAQTPKGLTDNKSVLCATDLFPTFLSLAGQKPAKTGDGINAAAILLGKPNVRPVPIFWEYGRNDISFRYPAGRDRSPNLAMRQGQWKLLTNDNGSGTELYNLAIDPSEKNDVSAQEPSLVSTMKAKLLAWRKALPATTVPATPEKPKPGRIR</sequence>
<organism evidence="3 4">
    <name type="scientific">Nibrella viscosa</name>
    <dbReference type="NCBI Taxonomy" id="1084524"/>
    <lineage>
        <taxon>Bacteria</taxon>
        <taxon>Pseudomonadati</taxon>
        <taxon>Bacteroidota</taxon>
        <taxon>Cytophagia</taxon>
        <taxon>Cytophagales</taxon>
        <taxon>Spirosomataceae</taxon>
        <taxon>Nibrella</taxon>
    </lineage>
</organism>
<feature type="domain" description="Sulfatase N-terminal" evidence="2">
    <location>
        <begin position="45"/>
        <end position="361"/>
    </location>
</feature>
<dbReference type="Proteomes" id="UP001500936">
    <property type="component" value="Unassembled WGS sequence"/>
</dbReference>
<protein>
    <submittedName>
        <fullName evidence="3">Sulfatase-like hydrolase/transferase</fullName>
    </submittedName>
</protein>
<dbReference type="SUPFAM" id="SSF53649">
    <property type="entry name" value="Alkaline phosphatase-like"/>
    <property type="match status" value="1"/>
</dbReference>
<accession>A0ABP8KIK0</accession>
<reference evidence="4" key="1">
    <citation type="journal article" date="2019" name="Int. J. Syst. Evol. Microbiol.">
        <title>The Global Catalogue of Microorganisms (GCM) 10K type strain sequencing project: providing services to taxonomists for standard genome sequencing and annotation.</title>
        <authorList>
            <consortium name="The Broad Institute Genomics Platform"/>
            <consortium name="The Broad Institute Genome Sequencing Center for Infectious Disease"/>
            <person name="Wu L."/>
            <person name="Ma J."/>
        </authorList>
    </citation>
    <scope>NUCLEOTIDE SEQUENCE [LARGE SCALE GENOMIC DNA]</scope>
    <source>
        <strain evidence="4">JCM 17925</strain>
    </source>
</reference>
<dbReference type="EMBL" id="BAABHB010000005">
    <property type="protein sequence ID" value="GAA4407603.1"/>
    <property type="molecule type" value="Genomic_DNA"/>
</dbReference>
<evidence type="ECO:0000313" key="4">
    <source>
        <dbReference type="Proteomes" id="UP001500936"/>
    </source>
</evidence>
<dbReference type="InterPro" id="IPR050738">
    <property type="entry name" value="Sulfatase"/>
</dbReference>